<dbReference type="GO" id="GO:0032259">
    <property type="term" value="P:methylation"/>
    <property type="evidence" value="ECO:0007669"/>
    <property type="project" value="UniProtKB-KW"/>
</dbReference>
<keyword evidence="4" id="KW-0489">Methyltransferase</keyword>
<dbReference type="Pfam" id="PF08669">
    <property type="entry name" value="GCV_T_C"/>
    <property type="match status" value="1"/>
</dbReference>
<dbReference type="Proteomes" id="UP000256845">
    <property type="component" value="Unassembled WGS sequence"/>
</dbReference>
<keyword evidence="5" id="KW-1185">Reference proteome</keyword>
<dbReference type="Pfam" id="PF01571">
    <property type="entry name" value="GCV_T"/>
    <property type="match status" value="1"/>
</dbReference>
<dbReference type="InterPro" id="IPR027266">
    <property type="entry name" value="TrmE/GcvT-like"/>
</dbReference>
<evidence type="ECO:0000313" key="5">
    <source>
        <dbReference type="Proteomes" id="UP000256845"/>
    </source>
</evidence>
<name>A0A3D9H8G7_9PROT</name>
<dbReference type="Gene3D" id="3.30.1360.120">
    <property type="entry name" value="Probable tRNA modification gtpase trme, domain 1"/>
    <property type="match status" value="1"/>
</dbReference>
<dbReference type="PANTHER" id="PTHR43757:SF2">
    <property type="entry name" value="AMINOMETHYLTRANSFERASE, MITOCHONDRIAL"/>
    <property type="match status" value="1"/>
</dbReference>
<dbReference type="SUPFAM" id="SSF101790">
    <property type="entry name" value="Aminomethyltransferase beta-barrel domain"/>
    <property type="match status" value="1"/>
</dbReference>
<protein>
    <submittedName>
        <fullName evidence="4">Dimethylsulfoniopropionate demethylase</fullName>
    </submittedName>
</protein>
<evidence type="ECO:0000313" key="4">
    <source>
        <dbReference type="EMBL" id="RED45769.1"/>
    </source>
</evidence>
<organism evidence="4 5">
    <name type="scientific">Aestuariispira insulae</name>
    <dbReference type="NCBI Taxonomy" id="1461337"/>
    <lineage>
        <taxon>Bacteria</taxon>
        <taxon>Pseudomonadati</taxon>
        <taxon>Pseudomonadota</taxon>
        <taxon>Alphaproteobacteria</taxon>
        <taxon>Rhodospirillales</taxon>
        <taxon>Kiloniellaceae</taxon>
        <taxon>Aestuariispira</taxon>
    </lineage>
</organism>
<keyword evidence="4" id="KW-0808">Transferase</keyword>
<proteinExistence type="predicted"/>
<accession>A0A3D9H8G7</accession>
<evidence type="ECO:0000259" key="2">
    <source>
        <dbReference type="Pfam" id="PF01571"/>
    </source>
</evidence>
<dbReference type="PIRSF" id="PIRSF006487">
    <property type="entry name" value="GcvT"/>
    <property type="match status" value="1"/>
</dbReference>
<dbReference type="GO" id="GO:0008168">
    <property type="term" value="F:methyltransferase activity"/>
    <property type="evidence" value="ECO:0007669"/>
    <property type="project" value="UniProtKB-KW"/>
</dbReference>
<dbReference type="OrthoDB" id="9772660at2"/>
<dbReference type="EMBL" id="QRDW01000011">
    <property type="protein sequence ID" value="RED45769.1"/>
    <property type="molecule type" value="Genomic_DNA"/>
</dbReference>
<dbReference type="AlphaFoldDB" id="A0A3D9H8G7"/>
<gene>
    <name evidence="4" type="ORF">DFP90_11116</name>
</gene>
<dbReference type="NCBIfam" id="NF009133">
    <property type="entry name" value="PRK12486.1"/>
    <property type="match status" value="1"/>
</dbReference>
<dbReference type="InterPro" id="IPR029043">
    <property type="entry name" value="GcvT/YgfZ_C"/>
</dbReference>
<feature type="domain" description="GCVT N-terminal" evidence="2">
    <location>
        <begin position="18"/>
        <end position="269"/>
    </location>
</feature>
<sequence>MSAPILAISRRTRRTPYTDRIEALGVKAYTVYNHMLLPTAFISPEEDYWHLRQHVQLWDVACERQVEINGPDAARLVQLMTPRNLSKVVVGQCAYAPLVDEKGGMINDPIILKLAEDRYWLSIADSDVLLWARGLAVGMGLDVAICEPDVSPLAVQGPKADDLMADVFGEDVRDIRFFRFKWLEFRGHPLLIARSGWSKQGGFEIYLDRSDMGEDLWDTIWEAGAQYEIRPGCPNLIERIEGALLSYGNDFTNDHNPLECGLGQYCDLDSEIDYLGKQALLAARDKGITRQFRGVSFEGEHCPSWRQAWPVLKGGQKVGEVMSVCRSPALDRNIAIAMMDKSAWEGGTEIEVETPEGRRRGMVCDLPFKVPPME</sequence>
<reference evidence="4 5" key="1">
    <citation type="submission" date="2018-07" db="EMBL/GenBank/DDBJ databases">
        <title>Genomic Encyclopedia of Type Strains, Phase III (KMG-III): the genomes of soil and plant-associated and newly described type strains.</title>
        <authorList>
            <person name="Whitman W."/>
        </authorList>
    </citation>
    <scope>NUCLEOTIDE SEQUENCE [LARGE SCALE GENOMIC DNA]</scope>
    <source>
        <strain evidence="4 5">CECT 8488</strain>
    </source>
</reference>
<dbReference type="PANTHER" id="PTHR43757">
    <property type="entry name" value="AMINOMETHYLTRANSFERASE"/>
    <property type="match status" value="1"/>
</dbReference>
<dbReference type="InterPro" id="IPR028896">
    <property type="entry name" value="GcvT/YgfZ/DmdA"/>
</dbReference>
<feature type="domain" description="Aminomethyltransferase C-terminal" evidence="3">
    <location>
        <begin position="290"/>
        <end position="368"/>
    </location>
</feature>
<dbReference type="SUPFAM" id="SSF103025">
    <property type="entry name" value="Folate-binding domain"/>
    <property type="match status" value="1"/>
</dbReference>
<evidence type="ECO:0000256" key="1">
    <source>
        <dbReference type="PIRSR" id="PIRSR006487-1"/>
    </source>
</evidence>
<dbReference type="InterPro" id="IPR006222">
    <property type="entry name" value="GCVT_N"/>
</dbReference>
<dbReference type="RefSeq" id="WP_115938318.1">
    <property type="nucleotide sequence ID" value="NZ_QRDW01000011.1"/>
</dbReference>
<dbReference type="InterPro" id="IPR013977">
    <property type="entry name" value="GcvT_C"/>
</dbReference>
<evidence type="ECO:0000259" key="3">
    <source>
        <dbReference type="Pfam" id="PF08669"/>
    </source>
</evidence>
<feature type="binding site" evidence="1">
    <location>
        <position position="204"/>
    </location>
    <ligand>
        <name>substrate</name>
    </ligand>
</feature>
<comment type="caution">
    <text evidence="4">The sequence shown here is derived from an EMBL/GenBank/DDBJ whole genome shotgun (WGS) entry which is preliminary data.</text>
</comment>